<gene>
    <name evidence="2" type="ORF">S01H1_49151</name>
</gene>
<accession>X0W9P5</accession>
<comment type="caution">
    <text evidence="2">The sequence shown here is derived from an EMBL/GenBank/DDBJ whole genome shotgun (WGS) entry which is preliminary data.</text>
</comment>
<feature type="non-terminal residue" evidence="2">
    <location>
        <position position="1"/>
    </location>
</feature>
<evidence type="ECO:0000256" key="1">
    <source>
        <dbReference type="SAM" id="MobiDB-lite"/>
    </source>
</evidence>
<protein>
    <submittedName>
        <fullName evidence="2">Uncharacterized protein</fullName>
    </submittedName>
</protein>
<dbReference type="EMBL" id="BARS01031597">
    <property type="protein sequence ID" value="GAG19942.1"/>
    <property type="molecule type" value="Genomic_DNA"/>
</dbReference>
<reference evidence="2" key="1">
    <citation type="journal article" date="2014" name="Front. Microbiol.">
        <title>High frequency of phylogenetically diverse reductive dehalogenase-homologous genes in deep subseafloor sedimentary metagenomes.</title>
        <authorList>
            <person name="Kawai M."/>
            <person name="Futagami T."/>
            <person name="Toyoda A."/>
            <person name="Takaki Y."/>
            <person name="Nishi S."/>
            <person name="Hori S."/>
            <person name="Arai W."/>
            <person name="Tsubouchi T."/>
            <person name="Morono Y."/>
            <person name="Uchiyama I."/>
            <person name="Ito T."/>
            <person name="Fujiyama A."/>
            <person name="Inagaki F."/>
            <person name="Takami H."/>
        </authorList>
    </citation>
    <scope>NUCLEOTIDE SEQUENCE</scope>
    <source>
        <strain evidence="2">Expedition CK06-06</strain>
    </source>
</reference>
<evidence type="ECO:0000313" key="2">
    <source>
        <dbReference type="EMBL" id="GAG19942.1"/>
    </source>
</evidence>
<proteinExistence type="predicted"/>
<sequence>TPKMPRRAFDQGGFNAANLGTVGTPMYKSEEEPKDQNVVIPRTYLDQLLENQPEAE</sequence>
<feature type="region of interest" description="Disordered" evidence="1">
    <location>
        <begin position="1"/>
        <end position="35"/>
    </location>
</feature>
<dbReference type="AlphaFoldDB" id="X0W9P5"/>
<organism evidence="2">
    <name type="scientific">marine sediment metagenome</name>
    <dbReference type="NCBI Taxonomy" id="412755"/>
    <lineage>
        <taxon>unclassified sequences</taxon>
        <taxon>metagenomes</taxon>
        <taxon>ecological metagenomes</taxon>
    </lineage>
</organism>
<name>X0W9P5_9ZZZZ</name>